<evidence type="ECO:0000313" key="1">
    <source>
        <dbReference type="EMBL" id="KAF9491842.1"/>
    </source>
</evidence>
<keyword evidence="2" id="KW-1185">Reference proteome</keyword>
<proteinExistence type="predicted"/>
<dbReference type="AlphaFoldDB" id="A0A9P6D5G4"/>
<organism evidence="1 2">
    <name type="scientific">Pleurotus eryngii</name>
    <name type="common">Boletus of the steppes</name>
    <dbReference type="NCBI Taxonomy" id="5323"/>
    <lineage>
        <taxon>Eukaryota</taxon>
        <taxon>Fungi</taxon>
        <taxon>Dikarya</taxon>
        <taxon>Basidiomycota</taxon>
        <taxon>Agaricomycotina</taxon>
        <taxon>Agaricomycetes</taxon>
        <taxon>Agaricomycetidae</taxon>
        <taxon>Agaricales</taxon>
        <taxon>Pleurotineae</taxon>
        <taxon>Pleurotaceae</taxon>
        <taxon>Pleurotus</taxon>
    </lineage>
</organism>
<name>A0A9P6D5G4_PLEER</name>
<dbReference type="Proteomes" id="UP000807025">
    <property type="component" value="Unassembled WGS sequence"/>
</dbReference>
<dbReference type="Gene3D" id="3.80.10.10">
    <property type="entry name" value="Ribonuclease Inhibitor"/>
    <property type="match status" value="1"/>
</dbReference>
<sequence length="176" mass="20359">MYEFTLIDQILMQTPNLDTLFFRRCVPIENPPLEFLHDAPFALRDLNLSDSIFDQHLVNFLDKQMKLEELSILSEEDIPTTFSPTAFPNLRTFTFSNLNVFRRILRTAARPTHLNLVGFTESFTLPPHLAQPQVDLSCLLFTDLEFLDINAQREYIDIPLFLDAICELVHNCTLLG</sequence>
<protein>
    <submittedName>
        <fullName evidence="1">Uncharacterized protein</fullName>
    </submittedName>
</protein>
<evidence type="ECO:0000313" key="2">
    <source>
        <dbReference type="Proteomes" id="UP000807025"/>
    </source>
</evidence>
<dbReference type="InterPro" id="IPR032675">
    <property type="entry name" value="LRR_dom_sf"/>
</dbReference>
<dbReference type="OrthoDB" id="3084757at2759"/>
<gene>
    <name evidence="1" type="ORF">BDN71DRAFT_1452284</name>
</gene>
<dbReference type="EMBL" id="MU154611">
    <property type="protein sequence ID" value="KAF9491842.1"/>
    <property type="molecule type" value="Genomic_DNA"/>
</dbReference>
<dbReference type="SUPFAM" id="SSF52047">
    <property type="entry name" value="RNI-like"/>
    <property type="match status" value="1"/>
</dbReference>
<feature type="non-terminal residue" evidence="1">
    <location>
        <position position="176"/>
    </location>
</feature>
<comment type="caution">
    <text evidence="1">The sequence shown here is derived from an EMBL/GenBank/DDBJ whole genome shotgun (WGS) entry which is preliminary data.</text>
</comment>
<reference evidence="1" key="1">
    <citation type="submission" date="2020-11" db="EMBL/GenBank/DDBJ databases">
        <authorList>
            <consortium name="DOE Joint Genome Institute"/>
            <person name="Ahrendt S."/>
            <person name="Riley R."/>
            <person name="Andreopoulos W."/>
            <person name="Labutti K."/>
            <person name="Pangilinan J."/>
            <person name="Ruiz-Duenas F.J."/>
            <person name="Barrasa J.M."/>
            <person name="Sanchez-Garcia M."/>
            <person name="Camarero S."/>
            <person name="Miyauchi S."/>
            <person name="Serrano A."/>
            <person name="Linde D."/>
            <person name="Babiker R."/>
            <person name="Drula E."/>
            <person name="Ayuso-Fernandez I."/>
            <person name="Pacheco R."/>
            <person name="Padilla G."/>
            <person name="Ferreira P."/>
            <person name="Barriuso J."/>
            <person name="Kellner H."/>
            <person name="Castanera R."/>
            <person name="Alfaro M."/>
            <person name="Ramirez L."/>
            <person name="Pisabarro A.G."/>
            <person name="Kuo A."/>
            <person name="Tritt A."/>
            <person name="Lipzen A."/>
            <person name="He G."/>
            <person name="Yan M."/>
            <person name="Ng V."/>
            <person name="Cullen D."/>
            <person name="Martin F."/>
            <person name="Rosso M.-N."/>
            <person name="Henrissat B."/>
            <person name="Hibbett D."/>
            <person name="Martinez A.T."/>
            <person name="Grigoriev I.V."/>
        </authorList>
    </citation>
    <scope>NUCLEOTIDE SEQUENCE</scope>
    <source>
        <strain evidence="1">ATCC 90797</strain>
    </source>
</reference>
<accession>A0A9P6D5G4</accession>